<evidence type="ECO:0000313" key="1">
    <source>
        <dbReference type="EMBL" id="KZX12951.1"/>
    </source>
</evidence>
<sequence>MVDKSKNNKILGINSIKSLINKNQNDNLSKKEYNYLIKKQRLKSNYKKNNNEKLPPEIENVLVELISTIWTIGNTAIKYQNENQLSFLNDLLENCDKILSNNTKDEIEIKKGQKVIKDSLRPIDSISRYYETLMVKLSKNGFEVKDRTGQKYTPGMSLDVLVFETDPQYKVNTITETIKPDIYYKDKLISRAQVIVTLANSKK</sequence>
<reference evidence="2" key="1">
    <citation type="journal article" date="2016" name="Genome Announc.">
        <title>Draft Genome Sequences of Methanobrevibacter curvatus DSM11111, Methanobrevibacter cuticularis DSM11139, Methanobrevibacter filiformis DSM11501, and Methanobrevibacter oralis DSM7256.</title>
        <authorList>
            <person name="Poehlein A."/>
            <person name="Seedorf H."/>
        </authorList>
    </citation>
    <scope>NUCLEOTIDE SEQUENCE [LARGE SCALE GENOMIC DNA]</scope>
    <source>
        <strain evidence="2">DSM 7256 / JCM 30027 / ZR</strain>
    </source>
</reference>
<dbReference type="AlphaFoldDB" id="A0A166B6Y9"/>
<name>A0A166B6Y9_METOA</name>
<dbReference type="EMBL" id="LWMU01000060">
    <property type="protein sequence ID" value="KZX12951.1"/>
    <property type="molecule type" value="Genomic_DNA"/>
</dbReference>
<dbReference type="Proteomes" id="UP000077428">
    <property type="component" value="Unassembled WGS sequence"/>
</dbReference>
<dbReference type="PATRIC" id="fig|66851.6.peg.1091"/>
<organism evidence="1 2">
    <name type="scientific">Methanobrevibacter oralis</name>
    <dbReference type="NCBI Taxonomy" id="66851"/>
    <lineage>
        <taxon>Archaea</taxon>
        <taxon>Methanobacteriati</taxon>
        <taxon>Methanobacteriota</taxon>
        <taxon>Methanomada group</taxon>
        <taxon>Methanobacteria</taxon>
        <taxon>Methanobacteriales</taxon>
        <taxon>Methanobacteriaceae</taxon>
        <taxon>Methanobrevibacter</taxon>
    </lineage>
</organism>
<dbReference type="RefSeq" id="WP_042692327.1">
    <property type="nucleotide sequence ID" value="NZ_CABMAB010000007.1"/>
</dbReference>
<comment type="caution">
    <text evidence="1">The sequence shown here is derived from an EMBL/GenBank/DDBJ whole genome shotgun (WGS) entry which is preliminary data.</text>
</comment>
<evidence type="ECO:0000313" key="2">
    <source>
        <dbReference type="Proteomes" id="UP000077428"/>
    </source>
</evidence>
<protein>
    <submittedName>
        <fullName evidence="1">GrpE</fullName>
    </submittedName>
</protein>
<proteinExistence type="predicted"/>
<gene>
    <name evidence="1" type="ORF">MBORA_09940</name>
</gene>
<dbReference type="OrthoDB" id="386154at2157"/>
<keyword evidence="2" id="KW-1185">Reference proteome</keyword>
<dbReference type="STRING" id="66851.MBORA_09940"/>
<accession>A0A166B6Y9</accession>